<keyword evidence="1" id="KW-0472">Membrane</keyword>
<dbReference type="Proteomes" id="UP000597762">
    <property type="component" value="Unassembled WGS sequence"/>
</dbReference>
<comment type="caution">
    <text evidence="2">The sequence shown here is derived from an EMBL/GenBank/DDBJ whole genome shotgun (WGS) entry which is preliminary data.</text>
</comment>
<keyword evidence="3" id="KW-1185">Reference proteome</keyword>
<keyword evidence="1" id="KW-0812">Transmembrane</keyword>
<dbReference type="EMBL" id="CAHIKZ030005631">
    <property type="protein sequence ID" value="CAE1332287.1"/>
    <property type="molecule type" value="Genomic_DNA"/>
</dbReference>
<evidence type="ECO:0000313" key="2">
    <source>
        <dbReference type="EMBL" id="CAE1332287.1"/>
    </source>
</evidence>
<sequence>MGWWRLAASFSLFFLFVFLFFFTKREKAYSFTDHIKCEKKCNSTFVFSFSLSFNLSFFSSSDPLLLQSVLHSFPRLPISLFSDPSSLDLPFFSYSDPHSPSMCPFSLPILLIPRSPSLFPSIPHSPRSVILFASSELFPQSVLLFRFRSPFPFPFFRSLPLANLSFFCVRSSFSFSFFFFLILLIPLLIFPFFSSSDPHSPSICHSLFLY</sequence>
<feature type="transmembrane region" description="Helical" evidence="1">
    <location>
        <begin position="6"/>
        <end position="23"/>
    </location>
</feature>
<accession>A0A812EXR7</accession>
<feature type="transmembrane region" description="Helical" evidence="1">
    <location>
        <begin position="167"/>
        <end position="193"/>
    </location>
</feature>
<proteinExistence type="predicted"/>
<dbReference type="AlphaFoldDB" id="A0A812EXR7"/>
<organism evidence="2 3">
    <name type="scientific">Acanthosepion pharaonis</name>
    <name type="common">Pharaoh cuttlefish</name>
    <name type="synonym">Sepia pharaonis</name>
    <dbReference type="NCBI Taxonomy" id="158019"/>
    <lineage>
        <taxon>Eukaryota</taxon>
        <taxon>Metazoa</taxon>
        <taxon>Spiralia</taxon>
        <taxon>Lophotrochozoa</taxon>
        <taxon>Mollusca</taxon>
        <taxon>Cephalopoda</taxon>
        <taxon>Coleoidea</taxon>
        <taxon>Decapodiformes</taxon>
        <taxon>Sepiida</taxon>
        <taxon>Sepiina</taxon>
        <taxon>Sepiidae</taxon>
        <taxon>Acanthosepion</taxon>
    </lineage>
</organism>
<reference evidence="2" key="1">
    <citation type="submission" date="2021-01" db="EMBL/GenBank/DDBJ databases">
        <authorList>
            <person name="Li R."/>
            <person name="Bekaert M."/>
        </authorList>
    </citation>
    <scope>NUCLEOTIDE SEQUENCE</scope>
    <source>
        <strain evidence="2">Farmed</strain>
    </source>
</reference>
<keyword evidence="1" id="KW-1133">Transmembrane helix</keyword>
<protein>
    <submittedName>
        <fullName evidence="2">Uncharacterized protein</fullName>
    </submittedName>
</protein>
<evidence type="ECO:0000256" key="1">
    <source>
        <dbReference type="SAM" id="Phobius"/>
    </source>
</evidence>
<name>A0A812EXR7_ACAPH</name>
<gene>
    <name evidence="2" type="ORF">SPHA_81352</name>
</gene>
<evidence type="ECO:0000313" key="3">
    <source>
        <dbReference type="Proteomes" id="UP000597762"/>
    </source>
</evidence>